<feature type="region of interest" description="Disordered" evidence="1">
    <location>
        <begin position="94"/>
        <end position="113"/>
    </location>
</feature>
<proteinExistence type="predicted"/>
<gene>
    <name evidence="2" type="ORF">MYCFIDRAFT_173953</name>
</gene>
<evidence type="ECO:0000256" key="1">
    <source>
        <dbReference type="SAM" id="MobiDB-lite"/>
    </source>
</evidence>
<dbReference type="HOGENOM" id="CLU_2134636_0_0_1"/>
<dbReference type="Proteomes" id="UP000016932">
    <property type="component" value="Unassembled WGS sequence"/>
</dbReference>
<keyword evidence="3" id="KW-1185">Reference proteome</keyword>
<dbReference type="AlphaFoldDB" id="M2Z5J7"/>
<accession>M2Z5J7</accession>
<reference evidence="2 3" key="1">
    <citation type="journal article" date="2012" name="PLoS Pathog.">
        <title>Diverse lifestyles and strategies of plant pathogenesis encoded in the genomes of eighteen Dothideomycetes fungi.</title>
        <authorList>
            <person name="Ohm R.A."/>
            <person name="Feau N."/>
            <person name="Henrissat B."/>
            <person name="Schoch C.L."/>
            <person name="Horwitz B.A."/>
            <person name="Barry K.W."/>
            <person name="Condon B.J."/>
            <person name="Copeland A.C."/>
            <person name="Dhillon B."/>
            <person name="Glaser F."/>
            <person name="Hesse C.N."/>
            <person name="Kosti I."/>
            <person name="LaButti K."/>
            <person name="Lindquist E.A."/>
            <person name="Lucas S."/>
            <person name="Salamov A.A."/>
            <person name="Bradshaw R.E."/>
            <person name="Ciuffetti L."/>
            <person name="Hamelin R.C."/>
            <person name="Kema G.H.J."/>
            <person name="Lawrence C."/>
            <person name="Scott J.A."/>
            <person name="Spatafora J.W."/>
            <person name="Turgeon B.G."/>
            <person name="de Wit P.J.G.M."/>
            <person name="Zhong S."/>
            <person name="Goodwin S.B."/>
            <person name="Grigoriev I.V."/>
        </authorList>
    </citation>
    <scope>NUCLEOTIDE SEQUENCE [LARGE SCALE GENOMIC DNA]</scope>
    <source>
        <strain evidence="2 3">CIRAD86</strain>
    </source>
</reference>
<evidence type="ECO:0000313" key="2">
    <source>
        <dbReference type="EMBL" id="EME85090.1"/>
    </source>
</evidence>
<organism evidence="2 3">
    <name type="scientific">Pseudocercospora fijiensis (strain CIRAD86)</name>
    <name type="common">Black leaf streak disease fungus</name>
    <name type="synonym">Mycosphaerella fijiensis</name>
    <dbReference type="NCBI Taxonomy" id="383855"/>
    <lineage>
        <taxon>Eukaryota</taxon>
        <taxon>Fungi</taxon>
        <taxon>Dikarya</taxon>
        <taxon>Ascomycota</taxon>
        <taxon>Pezizomycotina</taxon>
        <taxon>Dothideomycetes</taxon>
        <taxon>Dothideomycetidae</taxon>
        <taxon>Mycosphaerellales</taxon>
        <taxon>Mycosphaerellaceae</taxon>
        <taxon>Pseudocercospora</taxon>
    </lineage>
</organism>
<protein>
    <submittedName>
        <fullName evidence="2">Uncharacterized protein</fullName>
    </submittedName>
</protein>
<dbReference type="VEuPathDB" id="FungiDB:MYCFIDRAFT_173953"/>
<evidence type="ECO:0000313" key="3">
    <source>
        <dbReference type="Proteomes" id="UP000016932"/>
    </source>
</evidence>
<dbReference type="EMBL" id="KB446557">
    <property type="protein sequence ID" value="EME85090.1"/>
    <property type="molecule type" value="Genomic_DNA"/>
</dbReference>
<dbReference type="KEGG" id="pfj:MYCFIDRAFT_173953"/>
<dbReference type="RefSeq" id="XP_007925575.1">
    <property type="nucleotide sequence ID" value="XM_007927384.1"/>
</dbReference>
<sequence>MIQWDRNVCGVAPEVAGAGAFAGMSMMIQKQRTEMGDGWRAEQRLIIQVNQASRSSWKRLRLLEASVGGAWFAKLCERLVAYISATRADWLDPLLPQSHPLPRVASNSPNEFS</sequence>
<dbReference type="GeneID" id="19333101"/>
<name>M2Z5J7_PSEFD</name>